<dbReference type="Proteomes" id="UP001318040">
    <property type="component" value="Chromosome 47"/>
</dbReference>
<name>A0AAJ7U358_PETMA</name>
<keyword evidence="2 9" id="KW-0853">WD repeat</keyword>
<keyword evidence="5" id="KW-0967">Endosome</keyword>
<evidence type="ECO:0000256" key="3">
    <source>
        <dbReference type="ARBA" id="ARBA00022723"/>
    </source>
</evidence>
<dbReference type="InterPro" id="IPR017455">
    <property type="entry name" value="Znf_FYVE-rel"/>
</dbReference>
<dbReference type="InterPro" id="IPR019775">
    <property type="entry name" value="WD40_repeat_CS"/>
</dbReference>
<dbReference type="InterPro" id="IPR013083">
    <property type="entry name" value="Znf_RING/FYVE/PHD"/>
</dbReference>
<keyword evidence="7" id="KW-0862">Zinc</keyword>
<dbReference type="InterPro" id="IPR020472">
    <property type="entry name" value="WD40_PAC1"/>
</dbReference>
<dbReference type="Pfam" id="PF01363">
    <property type="entry name" value="FYVE"/>
    <property type="match status" value="1"/>
</dbReference>
<dbReference type="GeneID" id="116952514"/>
<keyword evidence="11" id="KW-1185">Reference proteome</keyword>
<dbReference type="InterPro" id="IPR036322">
    <property type="entry name" value="WD40_repeat_dom_sf"/>
</dbReference>
<dbReference type="SMART" id="SM00320">
    <property type="entry name" value="WD40"/>
    <property type="match status" value="5"/>
</dbReference>
<dbReference type="FunFam" id="3.30.40.10:FF:000105">
    <property type="entry name" value="WD repeat and FYVE domain-containing protein 2"/>
    <property type="match status" value="1"/>
</dbReference>
<evidence type="ECO:0000313" key="14">
    <source>
        <dbReference type="RefSeq" id="XP_032827805.1"/>
    </source>
</evidence>
<dbReference type="InterPro" id="IPR011011">
    <property type="entry name" value="Znf_FYVE_PHD"/>
</dbReference>
<evidence type="ECO:0000256" key="4">
    <source>
        <dbReference type="ARBA" id="ARBA00022737"/>
    </source>
</evidence>
<sequence>MAAEIHTEARVRRPLLLAKIEGSQDVVNMATIIPKEDGIISVSEDKTIRVWIKRDSGQFWPSVFHSMPVACSTMSYNPETRRLFVGLDNGAVAEFSMSEDFNKMTSTRTYAAHQQRVTGVHFVLESEWVLSTGQDKQFTWHCSESGTRLGSHRTAAWASCLQYDVESHYAFVGDFAGQVTVLKLDAGSCSIITTLKGHTGSIGSLCWDPVQKLLFSGSSDNAIIMWDIGGRKGTAIELQGHRNKVQGLCYAQPTRQLLSCGSDGSIVVWNMDVRRQETPQWLESDSCQKCAQPFFWNFKQMWDSKTIGLRQHHCRKCGMALCAKCTAQRSTIPMLGFEMEVRVCDPCYESITDQDRAPMATFHDSKHNVVHMQLDLTRSWLLTSGTDKVMKLWDVASVIS</sequence>
<evidence type="ECO:0000313" key="15">
    <source>
        <dbReference type="RefSeq" id="XP_032827806.1"/>
    </source>
</evidence>
<dbReference type="CDD" id="cd15718">
    <property type="entry name" value="FYVE_WDFY1_like"/>
    <property type="match status" value="1"/>
</dbReference>
<evidence type="ECO:0000256" key="6">
    <source>
        <dbReference type="ARBA" id="ARBA00022771"/>
    </source>
</evidence>
<proteinExistence type="predicted"/>
<dbReference type="SUPFAM" id="SSF57903">
    <property type="entry name" value="FYVE/PHD zinc finger"/>
    <property type="match status" value="1"/>
</dbReference>
<dbReference type="InterPro" id="IPR042234">
    <property type="entry name" value="WDFY1/WDFY2"/>
</dbReference>
<feature type="repeat" description="WD" evidence="9">
    <location>
        <begin position="20"/>
        <end position="51"/>
    </location>
</feature>
<reference evidence="12 13" key="1">
    <citation type="submission" date="2025-04" db="UniProtKB">
        <authorList>
            <consortium name="RefSeq"/>
        </authorList>
    </citation>
    <scope>IDENTIFICATION</scope>
    <source>
        <tissue evidence="12 13">Sperm</tissue>
    </source>
</reference>
<dbReference type="InterPro" id="IPR000306">
    <property type="entry name" value="Znf_FYVE"/>
</dbReference>
<keyword evidence="6 8" id="KW-0863">Zinc-finger</keyword>
<dbReference type="PROSITE" id="PS50082">
    <property type="entry name" value="WD_REPEATS_2"/>
    <property type="match status" value="3"/>
</dbReference>
<dbReference type="PANTHER" id="PTHR46189">
    <property type="entry name" value="LD41958P"/>
    <property type="match status" value="1"/>
</dbReference>
<feature type="domain" description="FYVE-type" evidence="10">
    <location>
        <begin position="281"/>
        <end position="352"/>
    </location>
</feature>
<dbReference type="Gene3D" id="2.130.10.10">
    <property type="entry name" value="YVTN repeat-like/Quinoprotein amine dehydrogenase"/>
    <property type="match status" value="2"/>
</dbReference>
<evidence type="ECO:0000256" key="5">
    <source>
        <dbReference type="ARBA" id="ARBA00022753"/>
    </source>
</evidence>
<keyword evidence="3" id="KW-0479">Metal-binding</keyword>
<comment type="subcellular location">
    <subcellularLocation>
        <location evidence="1">Early endosome</location>
    </subcellularLocation>
</comment>
<dbReference type="FunFam" id="2.130.10.10:FF:000285">
    <property type="entry name" value="WD repeat and FYVE domain-containing protein 1"/>
    <property type="match status" value="1"/>
</dbReference>
<dbReference type="Pfam" id="PF00400">
    <property type="entry name" value="WD40"/>
    <property type="match status" value="4"/>
</dbReference>
<dbReference type="PRINTS" id="PR00320">
    <property type="entry name" value="GPROTEINBRPT"/>
</dbReference>
<evidence type="ECO:0000259" key="10">
    <source>
        <dbReference type="PROSITE" id="PS50178"/>
    </source>
</evidence>
<dbReference type="RefSeq" id="XP_032827804.1">
    <property type="nucleotide sequence ID" value="XM_032971913.1"/>
</dbReference>
<dbReference type="RefSeq" id="XP_032827806.1">
    <property type="nucleotide sequence ID" value="XM_032971915.1"/>
</dbReference>
<evidence type="ECO:0000256" key="7">
    <source>
        <dbReference type="ARBA" id="ARBA00022833"/>
    </source>
</evidence>
<dbReference type="SMART" id="SM00064">
    <property type="entry name" value="FYVE"/>
    <property type="match status" value="1"/>
</dbReference>
<accession>A0AAJ7U358</accession>
<evidence type="ECO:0000313" key="11">
    <source>
        <dbReference type="Proteomes" id="UP001318040"/>
    </source>
</evidence>
<dbReference type="KEGG" id="pmrn:116952514"/>
<dbReference type="PROSITE" id="PS50178">
    <property type="entry name" value="ZF_FYVE"/>
    <property type="match status" value="1"/>
</dbReference>
<evidence type="ECO:0000256" key="2">
    <source>
        <dbReference type="ARBA" id="ARBA00022574"/>
    </source>
</evidence>
<dbReference type="GO" id="GO:0008270">
    <property type="term" value="F:zinc ion binding"/>
    <property type="evidence" value="ECO:0007669"/>
    <property type="project" value="UniProtKB-KW"/>
</dbReference>
<evidence type="ECO:0000256" key="1">
    <source>
        <dbReference type="ARBA" id="ARBA00004412"/>
    </source>
</evidence>
<dbReference type="GO" id="GO:0005769">
    <property type="term" value="C:early endosome"/>
    <property type="evidence" value="ECO:0007669"/>
    <property type="project" value="UniProtKB-SubCell"/>
</dbReference>
<dbReference type="AlphaFoldDB" id="A0AAJ7U358"/>
<dbReference type="InterPro" id="IPR015943">
    <property type="entry name" value="WD40/YVTN_repeat-like_dom_sf"/>
</dbReference>
<dbReference type="RefSeq" id="XP_032827805.1">
    <property type="nucleotide sequence ID" value="XM_032971914.1"/>
</dbReference>
<keyword evidence="4" id="KW-0677">Repeat</keyword>
<feature type="repeat" description="WD" evidence="9">
    <location>
        <begin position="238"/>
        <end position="272"/>
    </location>
</feature>
<feature type="repeat" description="WD" evidence="9">
    <location>
        <begin position="195"/>
        <end position="228"/>
    </location>
</feature>
<organism evidence="11 14">
    <name type="scientific">Petromyzon marinus</name>
    <name type="common">Sea lamprey</name>
    <dbReference type="NCBI Taxonomy" id="7757"/>
    <lineage>
        <taxon>Eukaryota</taxon>
        <taxon>Metazoa</taxon>
        <taxon>Chordata</taxon>
        <taxon>Craniata</taxon>
        <taxon>Vertebrata</taxon>
        <taxon>Cyclostomata</taxon>
        <taxon>Hyperoartia</taxon>
        <taxon>Petromyzontiformes</taxon>
        <taxon>Petromyzontidae</taxon>
        <taxon>Petromyzon</taxon>
    </lineage>
</organism>
<protein>
    <submittedName>
        <fullName evidence="12 13">WD repeat and FYVE domain-containing protein 2 isoform X1</fullName>
    </submittedName>
</protein>
<evidence type="ECO:0000313" key="13">
    <source>
        <dbReference type="RefSeq" id="XP_032827804.1"/>
    </source>
</evidence>
<dbReference type="InterPro" id="IPR001680">
    <property type="entry name" value="WD40_rpt"/>
</dbReference>
<gene>
    <name evidence="12 13 14 15" type="primary">WDFY2</name>
</gene>
<dbReference type="SUPFAM" id="SSF50978">
    <property type="entry name" value="WD40 repeat-like"/>
    <property type="match status" value="1"/>
</dbReference>
<dbReference type="PROSITE" id="PS50294">
    <property type="entry name" value="WD_REPEATS_REGION"/>
    <property type="match status" value="2"/>
</dbReference>
<evidence type="ECO:0000313" key="12">
    <source>
        <dbReference type="RefSeq" id="XP_032827803.1"/>
    </source>
</evidence>
<dbReference type="PANTHER" id="PTHR46189:SF1">
    <property type="entry name" value="LD41958P"/>
    <property type="match status" value="1"/>
</dbReference>
<dbReference type="RefSeq" id="XP_032827803.1">
    <property type="nucleotide sequence ID" value="XM_032971912.1"/>
</dbReference>
<evidence type="ECO:0000256" key="8">
    <source>
        <dbReference type="PROSITE-ProRule" id="PRU00091"/>
    </source>
</evidence>
<dbReference type="PROSITE" id="PS00678">
    <property type="entry name" value="WD_REPEATS_1"/>
    <property type="match status" value="3"/>
</dbReference>
<evidence type="ECO:0000256" key="9">
    <source>
        <dbReference type="PROSITE-ProRule" id="PRU00221"/>
    </source>
</evidence>
<dbReference type="Gene3D" id="3.30.40.10">
    <property type="entry name" value="Zinc/RING finger domain, C3HC4 (zinc finger)"/>
    <property type="match status" value="1"/>
</dbReference>